<keyword evidence="3" id="KW-1185">Reference proteome</keyword>
<evidence type="ECO:0000313" key="3">
    <source>
        <dbReference type="Proteomes" id="UP000324832"/>
    </source>
</evidence>
<gene>
    <name evidence="2" type="ORF">LSINAPIS_LOCUS9184</name>
</gene>
<sequence>MADGTKGKCVQFFLCDSNDKIIMDGRTVIDIRVRVAAGGTQTVLVSRSQAQNMQVIQSTKYGN</sequence>
<protein>
    <recommendedName>
        <fullName evidence="1">PPAF-2-like Clip domain-containing protein</fullName>
    </recommendedName>
</protein>
<reference evidence="2 3" key="1">
    <citation type="submission" date="2017-07" db="EMBL/GenBank/DDBJ databases">
        <authorList>
            <person name="Talla V."/>
            <person name="Backstrom N."/>
        </authorList>
    </citation>
    <scope>NUCLEOTIDE SEQUENCE [LARGE SCALE GENOMIC DNA]</scope>
</reference>
<evidence type="ECO:0000313" key="2">
    <source>
        <dbReference type="EMBL" id="VVC98029.1"/>
    </source>
</evidence>
<organism evidence="2 3">
    <name type="scientific">Leptidea sinapis</name>
    <dbReference type="NCBI Taxonomy" id="189913"/>
    <lineage>
        <taxon>Eukaryota</taxon>
        <taxon>Metazoa</taxon>
        <taxon>Ecdysozoa</taxon>
        <taxon>Arthropoda</taxon>
        <taxon>Hexapoda</taxon>
        <taxon>Insecta</taxon>
        <taxon>Pterygota</taxon>
        <taxon>Neoptera</taxon>
        <taxon>Endopterygota</taxon>
        <taxon>Lepidoptera</taxon>
        <taxon>Glossata</taxon>
        <taxon>Ditrysia</taxon>
        <taxon>Papilionoidea</taxon>
        <taxon>Pieridae</taxon>
        <taxon>Dismorphiinae</taxon>
        <taxon>Leptidea</taxon>
    </lineage>
</organism>
<dbReference type="Pfam" id="PF18322">
    <property type="entry name" value="CLIP_1"/>
    <property type="match status" value="1"/>
</dbReference>
<dbReference type="AlphaFoldDB" id="A0A5E4QM58"/>
<evidence type="ECO:0000259" key="1">
    <source>
        <dbReference type="Pfam" id="PF18322"/>
    </source>
</evidence>
<accession>A0A5E4QM58</accession>
<dbReference type="InterPro" id="IPR041515">
    <property type="entry name" value="PPAF-2-like_Clip"/>
</dbReference>
<feature type="domain" description="PPAF-2-like Clip" evidence="1">
    <location>
        <begin position="3"/>
        <end position="35"/>
    </location>
</feature>
<name>A0A5E4QM58_9NEOP</name>
<proteinExistence type="predicted"/>
<dbReference type="Proteomes" id="UP000324832">
    <property type="component" value="Unassembled WGS sequence"/>
</dbReference>
<dbReference type="EMBL" id="FZQP02003335">
    <property type="protein sequence ID" value="VVC98029.1"/>
    <property type="molecule type" value="Genomic_DNA"/>
</dbReference>